<dbReference type="Proteomes" id="UP000035704">
    <property type="component" value="Chromosome"/>
</dbReference>
<dbReference type="PROSITE" id="PS50110">
    <property type="entry name" value="RESPONSE_REGULATORY"/>
    <property type="match status" value="1"/>
</dbReference>
<dbReference type="InterPro" id="IPR001789">
    <property type="entry name" value="Sig_transdc_resp-reg_receiver"/>
</dbReference>
<dbReference type="SMART" id="SM00448">
    <property type="entry name" value="REC"/>
    <property type="match status" value="1"/>
</dbReference>
<name>A0A0D8I9E1_9CLOT</name>
<dbReference type="InterPro" id="IPR018062">
    <property type="entry name" value="HTH_AraC-typ_CS"/>
</dbReference>
<dbReference type="InterPro" id="IPR020449">
    <property type="entry name" value="Tscrpt_reg_AraC-type_HTH"/>
</dbReference>
<accession>A0A0D8I9E1</accession>
<dbReference type="EMBL" id="CP009687">
    <property type="protein sequence ID" value="AKL93803.1"/>
    <property type="molecule type" value="Genomic_DNA"/>
</dbReference>
<evidence type="ECO:0000256" key="3">
    <source>
        <dbReference type="ARBA" id="ARBA00023125"/>
    </source>
</evidence>
<dbReference type="Gene3D" id="3.40.50.2300">
    <property type="match status" value="1"/>
</dbReference>
<dbReference type="Pfam" id="PF12833">
    <property type="entry name" value="HTH_18"/>
    <property type="match status" value="1"/>
</dbReference>
<dbReference type="SUPFAM" id="SSF52172">
    <property type="entry name" value="CheY-like"/>
    <property type="match status" value="1"/>
</dbReference>
<dbReference type="CDD" id="cd17536">
    <property type="entry name" value="REC_YesN-like"/>
    <property type="match status" value="1"/>
</dbReference>
<dbReference type="GO" id="GO:0000160">
    <property type="term" value="P:phosphorelay signal transduction system"/>
    <property type="evidence" value="ECO:0007669"/>
    <property type="project" value="InterPro"/>
</dbReference>
<protein>
    <recommendedName>
        <fullName evidence="1">Stage 0 sporulation protein A homolog</fullName>
    </recommendedName>
</protein>
<comment type="function">
    <text evidence="5">May play the central regulatory role in sporulation. It may be an element of the effector pathway responsible for the activation of sporulation genes in response to nutritional stress. Spo0A may act in concert with spo0H (a sigma factor) to control the expression of some genes that are critical to the sporulation process.</text>
</comment>
<evidence type="ECO:0000256" key="4">
    <source>
        <dbReference type="ARBA" id="ARBA00023163"/>
    </source>
</evidence>
<dbReference type="OrthoDB" id="324626at2"/>
<dbReference type="SMART" id="SM00342">
    <property type="entry name" value="HTH_ARAC"/>
    <property type="match status" value="1"/>
</dbReference>
<sequence length="245" mass="28409">MKLLVVDDEKMIKEYIRFVIKEEALNIQVSEASTGKEALEMAKKTKPFAIMMDIKMPEGNGLEAARKIVEVLPGIKIVFLSAYDKFEYAQEALRLGAIDYLLKPIAPKDLKKLLERLLDLTEKATEKPFTISEGENYEDEVVVKAREYIEAHYHEKVQLQDVANYAGLSSTYFSKFFKQKTGINFSSYLNKVRLYKAKELMKNPNLNLNEISYRVGYEDLSYFSIVFQRYEGMTPTSYRRQLMTK</sequence>
<keyword evidence="4" id="KW-0804">Transcription</keyword>
<reference evidence="6 7" key="1">
    <citation type="submission" date="2014-10" db="EMBL/GenBank/DDBJ databases">
        <title>Genome sequence of Clostridium aceticum DSM 1496.</title>
        <authorList>
            <person name="Poehlein A."/>
            <person name="Schiel-Bengelsdorf B."/>
            <person name="Gottschalk G."/>
            <person name="Duerre P."/>
            <person name="Daniel R."/>
        </authorList>
    </citation>
    <scope>NUCLEOTIDE SEQUENCE [LARGE SCALE GENOMIC DNA]</scope>
    <source>
        <strain evidence="6 7">DSM 1496</strain>
    </source>
</reference>
<dbReference type="KEGG" id="cace:CACET_c02870"/>
<organism evidence="6 7">
    <name type="scientific">Clostridium aceticum</name>
    <dbReference type="NCBI Taxonomy" id="84022"/>
    <lineage>
        <taxon>Bacteria</taxon>
        <taxon>Bacillati</taxon>
        <taxon>Bacillota</taxon>
        <taxon>Clostridia</taxon>
        <taxon>Eubacteriales</taxon>
        <taxon>Clostridiaceae</taxon>
        <taxon>Clostridium</taxon>
    </lineage>
</organism>
<gene>
    <name evidence="6" type="ORF">CACET_c02870</name>
</gene>
<dbReference type="STRING" id="84022.CACET_c02870"/>
<keyword evidence="3" id="KW-0238">DNA-binding</keyword>
<keyword evidence="7" id="KW-1185">Reference proteome</keyword>
<dbReference type="PANTHER" id="PTHR43280">
    <property type="entry name" value="ARAC-FAMILY TRANSCRIPTIONAL REGULATOR"/>
    <property type="match status" value="1"/>
</dbReference>
<evidence type="ECO:0000313" key="6">
    <source>
        <dbReference type="EMBL" id="AKL93803.1"/>
    </source>
</evidence>
<dbReference type="SUPFAM" id="SSF46689">
    <property type="entry name" value="Homeodomain-like"/>
    <property type="match status" value="2"/>
</dbReference>
<dbReference type="InterPro" id="IPR018060">
    <property type="entry name" value="HTH_AraC"/>
</dbReference>
<dbReference type="Gene3D" id="1.10.10.60">
    <property type="entry name" value="Homeodomain-like"/>
    <property type="match status" value="2"/>
</dbReference>
<dbReference type="Pfam" id="PF00072">
    <property type="entry name" value="Response_reg"/>
    <property type="match status" value="1"/>
</dbReference>
<evidence type="ECO:0000256" key="5">
    <source>
        <dbReference type="ARBA" id="ARBA00024867"/>
    </source>
</evidence>
<dbReference type="PROSITE" id="PS01124">
    <property type="entry name" value="HTH_ARAC_FAMILY_2"/>
    <property type="match status" value="1"/>
</dbReference>
<dbReference type="PROSITE" id="PS00041">
    <property type="entry name" value="HTH_ARAC_FAMILY_1"/>
    <property type="match status" value="1"/>
</dbReference>
<evidence type="ECO:0000256" key="2">
    <source>
        <dbReference type="ARBA" id="ARBA00023015"/>
    </source>
</evidence>
<dbReference type="AlphaFoldDB" id="A0A0D8I9E1"/>
<keyword evidence="2" id="KW-0805">Transcription regulation</keyword>
<dbReference type="GO" id="GO:0043565">
    <property type="term" value="F:sequence-specific DNA binding"/>
    <property type="evidence" value="ECO:0007669"/>
    <property type="project" value="InterPro"/>
</dbReference>
<evidence type="ECO:0000256" key="1">
    <source>
        <dbReference type="ARBA" id="ARBA00018672"/>
    </source>
</evidence>
<dbReference type="InterPro" id="IPR009057">
    <property type="entry name" value="Homeodomain-like_sf"/>
</dbReference>
<dbReference type="PANTHER" id="PTHR43280:SF2">
    <property type="entry name" value="HTH-TYPE TRANSCRIPTIONAL REGULATOR EXSA"/>
    <property type="match status" value="1"/>
</dbReference>
<dbReference type="GO" id="GO:0003700">
    <property type="term" value="F:DNA-binding transcription factor activity"/>
    <property type="evidence" value="ECO:0007669"/>
    <property type="project" value="InterPro"/>
</dbReference>
<dbReference type="RefSeq" id="WP_044826119.1">
    <property type="nucleotide sequence ID" value="NZ_CP009687.1"/>
</dbReference>
<dbReference type="PATRIC" id="fig|84022.5.peg.2035"/>
<dbReference type="InterPro" id="IPR011006">
    <property type="entry name" value="CheY-like_superfamily"/>
</dbReference>
<dbReference type="PRINTS" id="PR00032">
    <property type="entry name" value="HTHARAC"/>
</dbReference>
<evidence type="ECO:0000313" key="7">
    <source>
        <dbReference type="Proteomes" id="UP000035704"/>
    </source>
</evidence>
<proteinExistence type="predicted"/>